<proteinExistence type="predicted"/>
<reference evidence="1 2" key="1">
    <citation type="submission" date="2007-08" db="EMBL/GenBank/DDBJ databases">
        <authorList>
            <consortium name="The Citrobacter koseri Genome Sequencing Project"/>
            <person name="McClelland M."/>
            <person name="Sanderson E.K."/>
            <person name="Porwollik S."/>
            <person name="Spieth J."/>
            <person name="Clifton W.S."/>
            <person name="Latreille P."/>
            <person name="Courtney L."/>
            <person name="Wang C."/>
            <person name="Pepin K."/>
            <person name="Bhonagiri V."/>
            <person name="Nash W."/>
            <person name="Johnson M."/>
            <person name="Thiruvilangam P."/>
            <person name="Wilson R."/>
        </authorList>
    </citation>
    <scope>NUCLEOTIDE SEQUENCE [LARGE SCALE GENOMIC DNA]</scope>
    <source>
        <strain evidence="2">ATCC BAA-895 / CDC 4225-83 / SGSC4696</strain>
    </source>
</reference>
<sequence length="43" mass="4989">MHWIMPETVSFSWFFLLCSLQSTGVASGEYQITPKDDPLIILW</sequence>
<protein>
    <submittedName>
        <fullName evidence="1">Uncharacterized protein</fullName>
    </submittedName>
</protein>
<dbReference type="AlphaFoldDB" id="A8AGG7"/>
<accession>A8AGG7</accession>
<dbReference type="HOGENOM" id="CLU_3231455_0_0_6"/>
<organism evidence="1 2">
    <name type="scientific">Citrobacter koseri (strain ATCC BAA-895 / CDC 4225-83 / SGSC4696)</name>
    <dbReference type="NCBI Taxonomy" id="290338"/>
    <lineage>
        <taxon>Bacteria</taxon>
        <taxon>Pseudomonadati</taxon>
        <taxon>Pseudomonadota</taxon>
        <taxon>Gammaproteobacteria</taxon>
        <taxon>Enterobacterales</taxon>
        <taxon>Enterobacteriaceae</taxon>
        <taxon>Citrobacter</taxon>
    </lineage>
</organism>
<dbReference type="Proteomes" id="UP000008148">
    <property type="component" value="Chromosome"/>
</dbReference>
<evidence type="ECO:0000313" key="2">
    <source>
        <dbReference type="Proteomes" id="UP000008148"/>
    </source>
</evidence>
<dbReference type="EMBL" id="CP000822">
    <property type="protein sequence ID" value="ABV12581.1"/>
    <property type="molecule type" value="Genomic_DNA"/>
</dbReference>
<name>A8AGG7_CITK8</name>
<dbReference type="STRING" id="290338.CKO_01447"/>
<evidence type="ECO:0000313" key="1">
    <source>
        <dbReference type="EMBL" id="ABV12581.1"/>
    </source>
</evidence>
<dbReference type="KEGG" id="cko:CKO_01447"/>
<gene>
    <name evidence="1" type="ordered locus">CKO_01447</name>
</gene>
<keyword evidence="2" id="KW-1185">Reference proteome</keyword>